<sequence length="150" mass="17083">MRVNVEPLKRKKPLRNAINARNFFITADSAKGIQNALNVQVIISQKNCVKPADTPEKCCHCNGPHTANFSDCPQNPLKKKQEKEAKLNTSTHSTQHPKTHGLILLQLIKSEQQTRLLYLLHLKSKLKPRKSQSKFPTIQEITSSLLKFHR</sequence>
<dbReference type="Proteomes" id="UP000499080">
    <property type="component" value="Unassembled WGS sequence"/>
</dbReference>
<evidence type="ECO:0000256" key="1">
    <source>
        <dbReference type="SAM" id="MobiDB-lite"/>
    </source>
</evidence>
<organism evidence="2 3">
    <name type="scientific">Araneus ventricosus</name>
    <name type="common">Orbweaver spider</name>
    <name type="synonym">Epeira ventricosa</name>
    <dbReference type="NCBI Taxonomy" id="182803"/>
    <lineage>
        <taxon>Eukaryota</taxon>
        <taxon>Metazoa</taxon>
        <taxon>Ecdysozoa</taxon>
        <taxon>Arthropoda</taxon>
        <taxon>Chelicerata</taxon>
        <taxon>Arachnida</taxon>
        <taxon>Araneae</taxon>
        <taxon>Araneomorphae</taxon>
        <taxon>Entelegynae</taxon>
        <taxon>Araneoidea</taxon>
        <taxon>Araneidae</taxon>
        <taxon>Araneus</taxon>
    </lineage>
</organism>
<gene>
    <name evidence="2" type="ORF">AVEN_78493_1</name>
</gene>
<reference evidence="2 3" key="1">
    <citation type="journal article" date="2019" name="Sci. Rep.">
        <title>Orb-weaving spider Araneus ventricosus genome elucidates the spidroin gene catalogue.</title>
        <authorList>
            <person name="Kono N."/>
            <person name="Nakamura H."/>
            <person name="Ohtoshi R."/>
            <person name="Moran D.A.P."/>
            <person name="Shinohara A."/>
            <person name="Yoshida Y."/>
            <person name="Fujiwara M."/>
            <person name="Mori M."/>
            <person name="Tomita M."/>
            <person name="Arakawa K."/>
        </authorList>
    </citation>
    <scope>NUCLEOTIDE SEQUENCE [LARGE SCALE GENOMIC DNA]</scope>
</reference>
<evidence type="ECO:0000313" key="2">
    <source>
        <dbReference type="EMBL" id="GBM30088.1"/>
    </source>
</evidence>
<dbReference type="OrthoDB" id="6593055at2759"/>
<protein>
    <recommendedName>
        <fullName evidence="4">Pre-C2HC domain-containing protein</fullName>
    </recommendedName>
</protein>
<keyword evidence="3" id="KW-1185">Reference proteome</keyword>
<feature type="compositionally biased region" description="Polar residues" evidence="1">
    <location>
        <begin position="87"/>
        <end position="96"/>
    </location>
</feature>
<evidence type="ECO:0008006" key="4">
    <source>
        <dbReference type="Google" id="ProtNLM"/>
    </source>
</evidence>
<name>A0A4Y2EPJ2_ARAVE</name>
<comment type="caution">
    <text evidence="2">The sequence shown here is derived from an EMBL/GenBank/DDBJ whole genome shotgun (WGS) entry which is preliminary data.</text>
</comment>
<proteinExistence type="predicted"/>
<dbReference type="EMBL" id="BGPR01000652">
    <property type="protein sequence ID" value="GBM30088.1"/>
    <property type="molecule type" value="Genomic_DNA"/>
</dbReference>
<feature type="region of interest" description="Disordered" evidence="1">
    <location>
        <begin position="70"/>
        <end position="96"/>
    </location>
</feature>
<dbReference type="AlphaFoldDB" id="A0A4Y2EPJ2"/>
<accession>A0A4Y2EPJ2</accession>
<evidence type="ECO:0000313" key="3">
    <source>
        <dbReference type="Proteomes" id="UP000499080"/>
    </source>
</evidence>